<sequence>MSSSQDTSTSLVQAVDTSLSSLSSSLTTLSSLTSSHSLLTSSSSSTSLPPFPPGLCDIFRQLLQSLQQTITSLALSFKSPITPDAAIQQIHKLSDQTAQLVSCILASGTMGLSILVDDWIDGMVNVIQEEHHLIQGLRLTAIRVDVQGKDEKGSQEMYLNTGKVWDAIDGLLKLPLTEVEAVVRRWKIHGELVKDAWTEFCESLEVEEDGEQEEEFEEDEEWAELDALGGKKYSQEDRETALAIKPILSLHHILHSSIPQRLPLLSSDPEQTYRSILQASGKFLDAFDTVIAALYPDQSPREIDDAVRNLEKSSKAILTILRERLAIQVVDESMTEKREVFGGSLDKWEKRFNHETERWNGRSLNLSALAAAL</sequence>
<dbReference type="InterPro" id="IPR049317">
    <property type="entry name" value="GCIP-like_N"/>
</dbReference>
<dbReference type="OrthoDB" id="41588at2759"/>
<dbReference type="PANTHER" id="PTHR15492:SF1">
    <property type="entry name" value="CYCLIN-D1-BINDING PROTEIN 1"/>
    <property type="match status" value="1"/>
</dbReference>
<dbReference type="STRING" id="5217.A0A4Q1BGB0"/>
<dbReference type="EMBL" id="SDIL01000099">
    <property type="protein sequence ID" value="RXK36401.1"/>
    <property type="molecule type" value="Genomic_DNA"/>
</dbReference>
<organism evidence="2 3">
    <name type="scientific">Tremella mesenterica</name>
    <name type="common">Jelly fungus</name>
    <dbReference type="NCBI Taxonomy" id="5217"/>
    <lineage>
        <taxon>Eukaryota</taxon>
        <taxon>Fungi</taxon>
        <taxon>Dikarya</taxon>
        <taxon>Basidiomycota</taxon>
        <taxon>Agaricomycotina</taxon>
        <taxon>Tremellomycetes</taxon>
        <taxon>Tremellales</taxon>
        <taxon>Tremellaceae</taxon>
        <taxon>Tremella</taxon>
    </lineage>
</organism>
<evidence type="ECO:0000259" key="1">
    <source>
        <dbReference type="Pfam" id="PF13324"/>
    </source>
</evidence>
<protein>
    <recommendedName>
        <fullName evidence="1">Cyclin-D1-binding protein 1-like N-terminal domain-containing protein</fullName>
    </recommendedName>
</protein>
<dbReference type="InterPro" id="IPR026907">
    <property type="entry name" value="GCIP-like"/>
</dbReference>
<proteinExistence type="predicted"/>
<comment type="caution">
    <text evidence="2">The sequence shown here is derived from an EMBL/GenBank/DDBJ whole genome shotgun (WGS) entry which is preliminary data.</text>
</comment>
<reference evidence="2 3" key="1">
    <citation type="submission" date="2016-06" db="EMBL/GenBank/DDBJ databases">
        <title>Evolution of pathogenesis and genome organization in the Tremellales.</title>
        <authorList>
            <person name="Cuomo C."/>
            <person name="Litvintseva A."/>
            <person name="Heitman J."/>
            <person name="Chen Y."/>
            <person name="Sun S."/>
            <person name="Springer D."/>
            <person name="Dromer F."/>
            <person name="Young S."/>
            <person name="Zeng Q."/>
            <person name="Chapman S."/>
            <person name="Gujja S."/>
            <person name="Saif S."/>
            <person name="Birren B."/>
        </authorList>
    </citation>
    <scope>NUCLEOTIDE SEQUENCE [LARGE SCALE GENOMIC DNA]</scope>
    <source>
        <strain evidence="2 3">ATCC 28783</strain>
    </source>
</reference>
<accession>A0A4Q1BGB0</accession>
<keyword evidence="3" id="KW-1185">Reference proteome</keyword>
<dbReference type="InParanoid" id="A0A4Q1BGB0"/>
<feature type="domain" description="Cyclin-D1-binding protein 1-like N-terminal" evidence="1">
    <location>
        <begin position="60"/>
        <end position="203"/>
    </location>
</feature>
<evidence type="ECO:0000313" key="2">
    <source>
        <dbReference type="EMBL" id="RXK36401.1"/>
    </source>
</evidence>
<dbReference type="Proteomes" id="UP000289152">
    <property type="component" value="Unassembled WGS sequence"/>
</dbReference>
<gene>
    <name evidence="2" type="ORF">M231_06367</name>
</gene>
<evidence type="ECO:0000313" key="3">
    <source>
        <dbReference type="Proteomes" id="UP000289152"/>
    </source>
</evidence>
<name>A0A4Q1BGB0_TREME</name>
<dbReference type="AlphaFoldDB" id="A0A4Q1BGB0"/>
<dbReference type="Gene3D" id="1.20.1410.10">
    <property type="entry name" value="I/LWEQ domain"/>
    <property type="match status" value="1"/>
</dbReference>
<dbReference type="VEuPathDB" id="FungiDB:TREMEDRAFT_60448"/>
<dbReference type="Pfam" id="PF13324">
    <property type="entry name" value="GCIP_N"/>
    <property type="match status" value="1"/>
</dbReference>
<dbReference type="GO" id="GO:0005634">
    <property type="term" value="C:nucleus"/>
    <property type="evidence" value="ECO:0007669"/>
    <property type="project" value="TreeGrafter"/>
</dbReference>
<dbReference type="PANTHER" id="PTHR15492">
    <property type="entry name" value="CYCLIN D1-BINDING PROTEIN 1"/>
    <property type="match status" value="1"/>
</dbReference>